<keyword evidence="3" id="KW-1185">Reference proteome</keyword>
<evidence type="ECO:0000313" key="3">
    <source>
        <dbReference type="Proteomes" id="UP000002727"/>
    </source>
</evidence>
<evidence type="ECO:0000313" key="2">
    <source>
        <dbReference type="EMBL" id="ACJ16398.1"/>
    </source>
</evidence>
<feature type="domain" description="Serine aminopeptidase S33" evidence="1">
    <location>
        <begin position="14"/>
        <end position="240"/>
    </location>
</feature>
<dbReference type="SMR" id="B6YWD5"/>
<dbReference type="HOGENOM" id="CLU_026209_7_2_2"/>
<dbReference type="PATRIC" id="fig|523850.10.peg.918"/>
<proteinExistence type="predicted"/>
<evidence type="ECO:0000259" key="1">
    <source>
        <dbReference type="Pfam" id="PF12146"/>
    </source>
</evidence>
<accession>B6YWD5</accession>
<dbReference type="InterPro" id="IPR029058">
    <property type="entry name" value="AB_hydrolase_fold"/>
</dbReference>
<dbReference type="InterPro" id="IPR051044">
    <property type="entry name" value="MAG_DAG_Lipase"/>
</dbReference>
<dbReference type="Pfam" id="PF12146">
    <property type="entry name" value="Hydrolase_4"/>
    <property type="match status" value="1"/>
</dbReference>
<dbReference type="EMBL" id="CP000855">
    <property type="protein sequence ID" value="ACJ16398.1"/>
    <property type="molecule type" value="Genomic_DNA"/>
</dbReference>
<dbReference type="Gene3D" id="3.40.50.1820">
    <property type="entry name" value="alpha/beta hydrolase"/>
    <property type="match status" value="1"/>
</dbReference>
<dbReference type="eggNOG" id="arCOG01650">
    <property type="taxonomic scope" value="Archaea"/>
</dbReference>
<gene>
    <name evidence="2" type="ordered locus">TON_0910</name>
</gene>
<dbReference type="InterPro" id="IPR022742">
    <property type="entry name" value="Hydrolase_4"/>
</dbReference>
<dbReference type="Proteomes" id="UP000002727">
    <property type="component" value="Chromosome"/>
</dbReference>
<dbReference type="STRING" id="523850.TON_0910"/>
<organism evidence="2 3">
    <name type="scientific">Thermococcus onnurineus (strain NA1)</name>
    <dbReference type="NCBI Taxonomy" id="523850"/>
    <lineage>
        <taxon>Archaea</taxon>
        <taxon>Methanobacteriati</taxon>
        <taxon>Methanobacteriota</taxon>
        <taxon>Thermococci</taxon>
        <taxon>Thermococcales</taxon>
        <taxon>Thermococcaceae</taxon>
        <taxon>Thermococcus</taxon>
    </lineage>
</organism>
<dbReference type="AlphaFoldDB" id="B6YWD5"/>
<dbReference type="KEGG" id="ton:TON_0910"/>
<dbReference type="PANTHER" id="PTHR11614">
    <property type="entry name" value="PHOSPHOLIPASE-RELATED"/>
    <property type="match status" value="1"/>
</dbReference>
<protein>
    <submittedName>
        <fullName evidence="2">Lysophospholipase</fullName>
    </submittedName>
</protein>
<name>B6YWD5_THEON</name>
<dbReference type="ESTHER" id="theon-b6ywd5">
    <property type="family name" value="Monoglyceridelipase_lysophospholip"/>
</dbReference>
<dbReference type="FunFam" id="3.40.50.1820:FF:000117">
    <property type="entry name" value="Monoglyceride lipase, putative"/>
    <property type="match status" value="1"/>
</dbReference>
<sequence>MRVYKAKFGEPRIGWVVLVHGLGEHSGRYKWLVKMLNEAGFAVYTFDWPGHGRSGGKRGHTSVEEAMEIIDSIIEEIGEKPFLFGHSMGGLTVIRYAETRPDKIRGIVASSPALAKSPKTPDFMVVLAKFLGKIAPGVTLSNGLDPKLLSRNPDAVERYIKDELVHDRISAKLGRSIFENMELAHKEAEKITVPILLIVGTGDIITLPEGARRLFRELKVKDKALKEFEGAYHEIFEDPEWGNEFHRTIVEWLVAHAGGRKEN</sequence>
<dbReference type="SUPFAM" id="SSF53474">
    <property type="entry name" value="alpha/beta-Hydrolases"/>
    <property type="match status" value="1"/>
</dbReference>
<reference evidence="2 3" key="1">
    <citation type="journal article" date="2008" name="J. Bacteriol.">
        <title>The complete genome sequence of Thermococcus onnurineus NA1 reveals a mixed heterotrophic and carboxydotrophic metabolism.</title>
        <authorList>
            <person name="Lee H.S."/>
            <person name="Kang S.G."/>
            <person name="Bae S.S."/>
            <person name="Lim J.K."/>
            <person name="Cho Y."/>
            <person name="Kim Y.J."/>
            <person name="Jeon J.H."/>
            <person name="Cha S.S."/>
            <person name="Kwon K.K."/>
            <person name="Kim H.T."/>
            <person name="Park C.J."/>
            <person name="Lee H.W."/>
            <person name="Kim S.I."/>
            <person name="Chun J."/>
            <person name="Colwell R.R."/>
            <person name="Kim S.J."/>
            <person name="Lee J.H."/>
        </authorList>
    </citation>
    <scope>NUCLEOTIDE SEQUENCE [LARGE SCALE GENOMIC DNA]</scope>
    <source>
        <strain evidence="2 3">NA1</strain>
    </source>
</reference>